<dbReference type="AlphaFoldDB" id="A0A0A9DDP1"/>
<reference evidence="1" key="1">
    <citation type="submission" date="2014-09" db="EMBL/GenBank/DDBJ databases">
        <authorList>
            <person name="Magalhaes I.L.F."/>
            <person name="Oliveira U."/>
            <person name="Santos F.R."/>
            <person name="Vidigal T.H.D.A."/>
            <person name="Brescovit A.D."/>
            <person name="Santos A.J."/>
        </authorList>
    </citation>
    <scope>NUCLEOTIDE SEQUENCE</scope>
    <source>
        <tissue evidence="1">Shoot tissue taken approximately 20 cm above the soil surface</tissue>
    </source>
</reference>
<name>A0A0A9DDP1_ARUDO</name>
<evidence type="ECO:0000313" key="1">
    <source>
        <dbReference type="EMBL" id="JAD81877.1"/>
    </source>
</evidence>
<reference evidence="1" key="2">
    <citation type="journal article" date="2015" name="Data Brief">
        <title>Shoot transcriptome of the giant reed, Arundo donax.</title>
        <authorList>
            <person name="Barrero R.A."/>
            <person name="Guerrero F.D."/>
            <person name="Moolhuijzen P."/>
            <person name="Goolsby J.A."/>
            <person name="Tidwell J."/>
            <person name="Bellgard S.E."/>
            <person name="Bellgard M.I."/>
        </authorList>
    </citation>
    <scope>NUCLEOTIDE SEQUENCE</scope>
    <source>
        <tissue evidence="1">Shoot tissue taken approximately 20 cm above the soil surface</tissue>
    </source>
</reference>
<organism evidence="1">
    <name type="scientific">Arundo donax</name>
    <name type="common">Giant reed</name>
    <name type="synonym">Donax arundinaceus</name>
    <dbReference type="NCBI Taxonomy" id="35708"/>
    <lineage>
        <taxon>Eukaryota</taxon>
        <taxon>Viridiplantae</taxon>
        <taxon>Streptophyta</taxon>
        <taxon>Embryophyta</taxon>
        <taxon>Tracheophyta</taxon>
        <taxon>Spermatophyta</taxon>
        <taxon>Magnoliopsida</taxon>
        <taxon>Liliopsida</taxon>
        <taxon>Poales</taxon>
        <taxon>Poaceae</taxon>
        <taxon>PACMAD clade</taxon>
        <taxon>Arundinoideae</taxon>
        <taxon>Arundineae</taxon>
        <taxon>Arundo</taxon>
    </lineage>
</organism>
<dbReference type="EMBL" id="GBRH01216018">
    <property type="protein sequence ID" value="JAD81877.1"/>
    <property type="molecule type" value="Transcribed_RNA"/>
</dbReference>
<accession>A0A0A9DDP1</accession>
<protein>
    <submittedName>
        <fullName evidence="1">Uncharacterized protein</fullName>
    </submittedName>
</protein>
<proteinExistence type="predicted"/>
<sequence length="42" mass="5306">MLWKLEDINLYLVSQQHFKAWVFRSSKPAFRTRDLHWSLWDR</sequence>